<protein>
    <recommendedName>
        <fullName evidence="4">Lipoprotein</fullName>
    </recommendedName>
</protein>
<dbReference type="RefSeq" id="WP_340362369.1">
    <property type="nucleotide sequence ID" value="NZ_JBBKZV010000002.1"/>
</dbReference>
<dbReference type="PROSITE" id="PS51257">
    <property type="entry name" value="PROKAR_LIPOPROTEIN"/>
    <property type="match status" value="1"/>
</dbReference>
<proteinExistence type="predicted"/>
<dbReference type="Proteomes" id="UP001363010">
    <property type="component" value="Unassembled WGS sequence"/>
</dbReference>
<feature type="compositionally biased region" description="Low complexity" evidence="1">
    <location>
        <begin position="104"/>
        <end position="117"/>
    </location>
</feature>
<comment type="caution">
    <text evidence="2">The sequence shown here is derived from an EMBL/GenBank/DDBJ whole genome shotgun (WGS) entry which is preliminary data.</text>
</comment>
<reference evidence="2 3" key="1">
    <citation type="submission" date="2024-03" db="EMBL/GenBank/DDBJ databases">
        <title>Novel species of the genus Variovorax.</title>
        <authorList>
            <person name="Liu Q."/>
            <person name="Xin Y.-H."/>
        </authorList>
    </citation>
    <scope>NUCLEOTIDE SEQUENCE [LARGE SCALE GENOMIC DNA]</scope>
    <source>
        <strain evidence="2 3">KACC 18501</strain>
    </source>
</reference>
<name>A0ABU8VW29_9BURK</name>
<evidence type="ECO:0000313" key="3">
    <source>
        <dbReference type="Proteomes" id="UP001363010"/>
    </source>
</evidence>
<evidence type="ECO:0000313" key="2">
    <source>
        <dbReference type="EMBL" id="MEJ8821317.1"/>
    </source>
</evidence>
<evidence type="ECO:0000256" key="1">
    <source>
        <dbReference type="SAM" id="MobiDB-lite"/>
    </source>
</evidence>
<dbReference type="EMBL" id="JBBKZV010000002">
    <property type="protein sequence ID" value="MEJ8821317.1"/>
    <property type="molecule type" value="Genomic_DNA"/>
</dbReference>
<feature type="region of interest" description="Disordered" evidence="1">
    <location>
        <begin position="83"/>
        <end position="140"/>
    </location>
</feature>
<keyword evidence="3" id="KW-1185">Reference proteome</keyword>
<organism evidence="2 3">
    <name type="scientific">Variovorax humicola</name>
    <dbReference type="NCBI Taxonomy" id="1769758"/>
    <lineage>
        <taxon>Bacteria</taxon>
        <taxon>Pseudomonadati</taxon>
        <taxon>Pseudomonadota</taxon>
        <taxon>Betaproteobacteria</taxon>
        <taxon>Burkholderiales</taxon>
        <taxon>Comamonadaceae</taxon>
        <taxon>Variovorax</taxon>
    </lineage>
</organism>
<accession>A0ABU8VW29</accession>
<gene>
    <name evidence="2" type="ORF">WKW80_04605</name>
</gene>
<evidence type="ECO:0008006" key="4">
    <source>
        <dbReference type="Google" id="ProtNLM"/>
    </source>
</evidence>
<sequence>MTRFRLLSVLAAVGAVTAVTGCVAPGYYYGNQGYAQPYYADPGPVVVAPPVSVGIGVGGYWGGNGYYGRPGYYGHPGYYGRPEAYGPGPAHGPRPGYEQRQGSGPRQAAPGAGAPGRPDWRTGGERVIQGPPGAPGPTGP</sequence>